<sequence length="101" mass="11624">MDTVVLLDIDAIRRACERYGVERLRIFGSVLTDRFAPDTSDVDFLVVFLPERENLFHDYFDLKFELERIVGRDVDLVVERSVKNPFFKASAFGGAQDVYAS</sequence>
<keyword evidence="3" id="KW-0808">Transferase</keyword>
<dbReference type="InterPro" id="IPR043519">
    <property type="entry name" value="NT_sf"/>
</dbReference>
<evidence type="ECO:0000256" key="7">
    <source>
        <dbReference type="ARBA" id="ARBA00022840"/>
    </source>
</evidence>
<dbReference type="PANTHER" id="PTHR33571">
    <property type="entry name" value="SSL8005 PROTEIN"/>
    <property type="match status" value="1"/>
</dbReference>
<dbReference type="Pfam" id="PF01909">
    <property type="entry name" value="NTP_transf_2"/>
    <property type="match status" value="1"/>
</dbReference>
<evidence type="ECO:0000256" key="5">
    <source>
        <dbReference type="ARBA" id="ARBA00022723"/>
    </source>
</evidence>
<keyword evidence="7" id="KW-0067">ATP-binding</keyword>
<dbReference type="InterPro" id="IPR002934">
    <property type="entry name" value="Polymerase_NTP_transf_dom"/>
</dbReference>
<protein>
    <recommendedName>
        <fullName evidence="10">Polymerase nucleotidyl transferase domain-containing protein</fullName>
    </recommendedName>
</protein>
<keyword evidence="12" id="KW-1185">Reference proteome</keyword>
<dbReference type="PANTHER" id="PTHR33571:SF12">
    <property type="entry name" value="BSL3053 PROTEIN"/>
    <property type="match status" value="1"/>
</dbReference>
<evidence type="ECO:0000256" key="1">
    <source>
        <dbReference type="ARBA" id="ARBA00001946"/>
    </source>
</evidence>
<dbReference type="InterPro" id="IPR052038">
    <property type="entry name" value="Type-VII_TA_antitoxin"/>
</dbReference>
<dbReference type="SUPFAM" id="SSF81301">
    <property type="entry name" value="Nucleotidyltransferase"/>
    <property type="match status" value="1"/>
</dbReference>
<organism evidence="11 12">
    <name type="scientific">Garicola koreensis</name>
    <dbReference type="NCBI Taxonomy" id="1262554"/>
    <lineage>
        <taxon>Bacteria</taxon>
        <taxon>Bacillati</taxon>
        <taxon>Actinomycetota</taxon>
        <taxon>Actinomycetes</taxon>
        <taxon>Micrococcales</taxon>
        <taxon>Micrococcaceae</taxon>
        <taxon>Garicola</taxon>
    </lineage>
</organism>
<reference evidence="11 12" key="1">
    <citation type="submission" date="2020-08" db="EMBL/GenBank/DDBJ databases">
        <title>Sequencing the genomes of 1000 actinobacteria strains.</title>
        <authorList>
            <person name="Klenk H.-P."/>
        </authorList>
    </citation>
    <scope>NUCLEOTIDE SEQUENCE [LARGE SCALE GENOMIC DNA]</scope>
    <source>
        <strain evidence="11 12">DSM 28238</strain>
    </source>
</reference>
<evidence type="ECO:0000256" key="3">
    <source>
        <dbReference type="ARBA" id="ARBA00022679"/>
    </source>
</evidence>
<dbReference type="Proteomes" id="UP000547528">
    <property type="component" value="Unassembled WGS sequence"/>
</dbReference>
<evidence type="ECO:0000313" key="11">
    <source>
        <dbReference type="EMBL" id="MBB3667572.1"/>
    </source>
</evidence>
<name>A0A7W5TS00_9MICC</name>
<keyword evidence="4" id="KW-0548">Nucleotidyltransferase</keyword>
<dbReference type="CDD" id="cd05403">
    <property type="entry name" value="NT_KNTase_like"/>
    <property type="match status" value="1"/>
</dbReference>
<dbReference type="RefSeq" id="WP_183357989.1">
    <property type="nucleotide sequence ID" value="NZ_BAABKR010000001.1"/>
</dbReference>
<evidence type="ECO:0000256" key="9">
    <source>
        <dbReference type="ARBA" id="ARBA00038276"/>
    </source>
</evidence>
<accession>A0A7W5TS00</accession>
<dbReference type="Gene3D" id="3.30.460.10">
    <property type="entry name" value="Beta Polymerase, domain 2"/>
    <property type="match status" value="1"/>
</dbReference>
<proteinExistence type="inferred from homology"/>
<evidence type="ECO:0000256" key="2">
    <source>
        <dbReference type="ARBA" id="ARBA00022649"/>
    </source>
</evidence>
<dbReference type="EMBL" id="JACIBT010000002">
    <property type="protein sequence ID" value="MBB3667572.1"/>
    <property type="molecule type" value="Genomic_DNA"/>
</dbReference>
<keyword evidence="5" id="KW-0479">Metal-binding</keyword>
<comment type="similarity">
    <text evidence="9">Belongs to the MntA antitoxin family.</text>
</comment>
<evidence type="ECO:0000259" key="10">
    <source>
        <dbReference type="Pfam" id="PF01909"/>
    </source>
</evidence>
<comment type="caution">
    <text evidence="11">The sequence shown here is derived from an EMBL/GenBank/DDBJ whole genome shotgun (WGS) entry which is preliminary data.</text>
</comment>
<keyword evidence="8" id="KW-0460">Magnesium</keyword>
<gene>
    <name evidence="11" type="ORF">FHX47_001191</name>
</gene>
<feature type="domain" description="Polymerase nucleotidyl transferase" evidence="10">
    <location>
        <begin position="12"/>
        <end position="93"/>
    </location>
</feature>
<evidence type="ECO:0000256" key="4">
    <source>
        <dbReference type="ARBA" id="ARBA00022695"/>
    </source>
</evidence>
<dbReference type="GO" id="GO:0005524">
    <property type="term" value="F:ATP binding"/>
    <property type="evidence" value="ECO:0007669"/>
    <property type="project" value="UniProtKB-KW"/>
</dbReference>
<dbReference type="GO" id="GO:0046872">
    <property type="term" value="F:metal ion binding"/>
    <property type="evidence" value="ECO:0007669"/>
    <property type="project" value="UniProtKB-KW"/>
</dbReference>
<keyword evidence="2" id="KW-1277">Toxin-antitoxin system</keyword>
<evidence type="ECO:0000313" key="12">
    <source>
        <dbReference type="Proteomes" id="UP000547528"/>
    </source>
</evidence>
<comment type="cofactor">
    <cofactor evidence="1">
        <name>Mg(2+)</name>
        <dbReference type="ChEBI" id="CHEBI:18420"/>
    </cofactor>
</comment>
<evidence type="ECO:0000256" key="6">
    <source>
        <dbReference type="ARBA" id="ARBA00022741"/>
    </source>
</evidence>
<dbReference type="AlphaFoldDB" id="A0A7W5TS00"/>
<dbReference type="GO" id="GO:0016779">
    <property type="term" value="F:nucleotidyltransferase activity"/>
    <property type="evidence" value="ECO:0007669"/>
    <property type="project" value="UniProtKB-KW"/>
</dbReference>
<evidence type="ECO:0000256" key="8">
    <source>
        <dbReference type="ARBA" id="ARBA00022842"/>
    </source>
</evidence>
<keyword evidence="6" id="KW-0547">Nucleotide-binding</keyword>